<comment type="caution">
    <text evidence="1">The sequence shown here is derived from an EMBL/GenBank/DDBJ whole genome shotgun (WGS) entry which is preliminary data.</text>
</comment>
<dbReference type="EMBL" id="JAYJJU010000020">
    <property type="protein sequence ID" value="MEB3033490.1"/>
    <property type="molecule type" value="Genomic_DNA"/>
</dbReference>
<sequence length="75" mass="8094">MSRYALPVEVTDSTFVSAITPEDPDYIQDALNYGVDNPHGRHIIGIGTNSIDGVLVGDRDQLVRIATEILARLGA</sequence>
<evidence type="ECO:0000313" key="1">
    <source>
        <dbReference type="EMBL" id="MEB3033490.1"/>
    </source>
</evidence>
<gene>
    <name evidence="1" type="ORF">KV113_18200</name>
</gene>
<protein>
    <submittedName>
        <fullName evidence="1">Uncharacterized protein</fullName>
    </submittedName>
</protein>
<dbReference type="RefSeq" id="WP_329780244.1">
    <property type="nucleotide sequence ID" value="NZ_JAYJJU010000020.1"/>
</dbReference>
<dbReference type="Proteomes" id="UP001298593">
    <property type="component" value="Unassembled WGS sequence"/>
</dbReference>
<evidence type="ECO:0000313" key="2">
    <source>
        <dbReference type="Proteomes" id="UP001298593"/>
    </source>
</evidence>
<proteinExistence type="predicted"/>
<organism evidence="1 2">
    <name type="scientific">[Mycobacterium] nativiensis</name>
    <dbReference type="NCBI Taxonomy" id="2855503"/>
    <lineage>
        <taxon>Bacteria</taxon>
        <taxon>Bacillati</taxon>
        <taxon>Actinomycetota</taxon>
        <taxon>Actinomycetes</taxon>
        <taxon>Mycobacteriales</taxon>
        <taxon>Mycobacteriaceae</taxon>
        <taxon>Mycolicibacter</taxon>
    </lineage>
</organism>
<name>A0ABU5XZW8_9MYCO</name>
<keyword evidence="2" id="KW-1185">Reference proteome</keyword>
<reference evidence="1 2" key="1">
    <citation type="submission" date="2023-12" db="EMBL/GenBank/DDBJ databases">
        <title>Description of new species of Mycobacterium terrae complex isolated from sewage at the Sao Paulo Zoological Park Foundation in Brazil.</title>
        <authorList>
            <person name="Romagnoli C.L."/>
            <person name="Conceicao E.C."/>
            <person name="Machado E."/>
            <person name="Barreto L.B.P.F."/>
            <person name="Sharma A."/>
            <person name="Silva N.M."/>
            <person name="Marques L.E."/>
            <person name="Juliana M.A."/>
            <person name="Lourenco M.C.S."/>
            <person name="Digiampietri L.A."/>
            <person name="Suffys P.N."/>
            <person name="Viana-Niero C."/>
        </authorList>
    </citation>
    <scope>NUCLEOTIDE SEQUENCE [LARGE SCALE GENOMIC DNA]</scope>
    <source>
        <strain evidence="1 2">MYC340</strain>
    </source>
</reference>
<accession>A0ABU5XZW8</accession>